<keyword evidence="7 9" id="KW-0378">Hydrolase</keyword>
<comment type="cofactor">
    <cofactor evidence="9">
        <name>Mg(2+)</name>
        <dbReference type="ChEBI" id="CHEBI:18420"/>
    </cofactor>
</comment>
<feature type="binding site" evidence="9">
    <location>
        <position position="71"/>
    </location>
    <ligand>
        <name>Mg(2+)</name>
        <dbReference type="ChEBI" id="CHEBI:18420"/>
    </ligand>
</feature>
<dbReference type="SMART" id="SM00358">
    <property type="entry name" value="DSRM"/>
    <property type="match status" value="1"/>
</dbReference>
<evidence type="ECO:0000256" key="9">
    <source>
        <dbReference type="HAMAP-Rule" id="MF_00104"/>
    </source>
</evidence>
<dbReference type="GO" id="GO:0006397">
    <property type="term" value="P:mRNA processing"/>
    <property type="evidence" value="ECO:0007669"/>
    <property type="project" value="UniProtKB-UniRule"/>
</dbReference>
<keyword evidence="14" id="KW-1185">Reference proteome</keyword>
<dbReference type="Gene3D" id="1.10.1520.10">
    <property type="entry name" value="Ribonuclease III domain"/>
    <property type="match status" value="1"/>
</dbReference>
<dbReference type="NCBIfam" id="TIGR02191">
    <property type="entry name" value="RNaseIII"/>
    <property type="match status" value="1"/>
</dbReference>
<evidence type="ECO:0000256" key="2">
    <source>
        <dbReference type="ARBA" id="ARBA00010183"/>
    </source>
</evidence>
<comment type="function">
    <text evidence="9">Digests double-stranded RNA. Involved in the processing of primary rRNA transcript to yield the immediate precursors to the large and small rRNAs (23S and 16S). Processes some mRNAs, and tRNAs when they are encoded in the rRNA operon. Processes pre-crRNA and tracrRNA of type II CRISPR loci if present in the organism.</text>
</comment>
<keyword evidence="3 9" id="KW-0698">rRNA processing</keyword>
<dbReference type="Proteomes" id="UP000318626">
    <property type="component" value="Chromosome"/>
</dbReference>
<dbReference type="AlphaFoldDB" id="A0A518C8M1"/>
<accession>A0A518C8M1</accession>
<evidence type="ECO:0000259" key="12">
    <source>
        <dbReference type="PROSITE" id="PS50142"/>
    </source>
</evidence>
<comment type="subunit">
    <text evidence="9">Homodimer.</text>
</comment>
<keyword evidence="4 9" id="KW-0507">mRNA processing</keyword>
<keyword evidence="9" id="KW-0699">rRNA-binding</keyword>
<dbReference type="GO" id="GO:0005737">
    <property type="term" value="C:cytoplasm"/>
    <property type="evidence" value="ECO:0007669"/>
    <property type="project" value="UniProtKB-SubCell"/>
</dbReference>
<dbReference type="EMBL" id="CP036289">
    <property type="protein sequence ID" value="QDU75578.1"/>
    <property type="molecule type" value="Genomic_DNA"/>
</dbReference>
<evidence type="ECO:0000256" key="8">
    <source>
        <dbReference type="ARBA" id="ARBA00022884"/>
    </source>
</evidence>
<dbReference type="EC" id="3.1.26.3" evidence="9"/>
<dbReference type="GO" id="GO:0006364">
    <property type="term" value="P:rRNA processing"/>
    <property type="evidence" value="ECO:0007669"/>
    <property type="project" value="UniProtKB-UniRule"/>
</dbReference>
<dbReference type="PROSITE" id="PS50137">
    <property type="entry name" value="DS_RBD"/>
    <property type="match status" value="1"/>
</dbReference>
<dbReference type="InterPro" id="IPR036389">
    <property type="entry name" value="RNase_III_sf"/>
</dbReference>
<reference evidence="14" key="1">
    <citation type="submission" date="2019-02" db="EMBL/GenBank/DDBJ databases">
        <title>Deep-cultivation of Planctomycetes and their phenomic and genomic characterization uncovers novel biology.</title>
        <authorList>
            <person name="Wiegand S."/>
            <person name="Jogler M."/>
            <person name="Boedeker C."/>
            <person name="Pinto D."/>
            <person name="Vollmers J."/>
            <person name="Rivas-Marin E."/>
            <person name="Kohn T."/>
            <person name="Peeters S.H."/>
            <person name="Heuer A."/>
            <person name="Rast P."/>
            <person name="Oberbeckmann S."/>
            <person name="Bunk B."/>
            <person name="Jeske O."/>
            <person name="Meyerdierks A."/>
            <person name="Storesund J.E."/>
            <person name="Kallscheuer N."/>
            <person name="Luecker S."/>
            <person name="Lage O.M."/>
            <person name="Pohl T."/>
            <person name="Merkel B.J."/>
            <person name="Hornburger P."/>
            <person name="Mueller R.-W."/>
            <person name="Bruemmer F."/>
            <person name="Labrenz M."/>
            <person name="Spormann A.M."/>
            <person name="Op den Camp H."/>
            <person name="Overmann J."/>
            <person name="Amann R."/>
            <person name="Jetten M.S.M."/>
            <person name="Mascher T."/>
            <person name="Medema M.H."/>
            <person name="Devos D.P."/>
            <person name="Kaster A.-K."/>
            <person name="Ovreas L."/>
            <person name="Rohde M."/>
            <person name="Galperin M.Y."/>
            <person name="Jogler C."/>
        </authorList>
    </citation>
    <scope>NUCLEOTIDE SEQUENCE [LARGE SCALE GENOMIC DNA]</scope>
    <source>
        <strain evidence="14">Pan97</strain>
    </source>
</reference>
<dbReference type="GO" id="GO:0019843">
    <property type="term" value="F:rRNA binding"/>
    <property type="evidence" value="ECO:0007669"/>
    <property type="project" value="UniProtKB-KW"/>
</dbReference>
<feature type="binding site" evidence="9">
    <location>
        <position position="143"/>
    </location>
    <ligand>
        <name>Mg(2+)</name>
        <dbReference type="ChEBI" id="CHEBI:18420"/>
    </ligand>
</feature>
<dbReference type="Gene3D" id="3.30.160.20">
    <property type="match status" value="1"/>
</dbReference>
<evidence type="ECO:0000256" key="3">
    <source>
        <dbReference type="ARBA" id="ARBA00022552"/>
    </source>
</evidence>
<dbReference type="GO" id="GO:0003725">
    <property type="term" value="F:double-stranded RNA binding"/>
    <property type="evidence" value="ECO:0007669"/>
    <property type="project" value="TreeGrafter"/>
</dbReference>
<dbReference type="GO" id="GO:0004525">
    <property type="term" value="F:ribonuclease III activity"/>
    <property type="evidence" value="ECO:0007669"/>
    <property type="project" value="UniProtKB-UniRule"/>
</dbReference>
<dbReference type="HAMAP" id="MF_00104">
    <property type="entry name" value="RNase_III"/>
    <property type="match status" value="1"/>
</dbReference>
<dbReference type="PANTHER" id="PTHR11207">
    <property type="entry name" value="RIBONUCLEASE III"/>
    <property type="match status" value="1"/>
</dbReference>
<feature type="compositionally biased region" description="Basic and acidic residues" evidence="10">
    <location>
        <begin position="239"/>
        <end position="252"/>
    </location>
</feature>
<dbReference type="InterPro" id="IPR000999">
    <property type="entry name" value="RNase_III_dom"/>
</dbReference>
<sequence>MQQRNEENIERYKMDPFDMLRGQDSPATGGDQLSECELKLGYTFKNRELLQSALTHASGANHRLGSNERLEFLGDAILGKFVCETLFRMFPNYLEGDLTRIKSIVVSRSTCARLSDQMGLEPFLILGKGMASTQSLPKSLLADVFEAIIAAIYLDGGDEAVNTFLASVLEDEIDQASAGEVGSNYKSMLQQFAQREYGTTPNYELVAEKGPDHSKFFNVAVELQGTRYTSAWGANKKEAEQRAAKNALHEIQGESPPYTEDMEPG</sequence>
<keyword evidence="8 9" id="KW-0694">RNA-binding</keyword>
<dbReference type="CDD" id="cd00593">
    <property type="entry name" value="RIBOc"/>
    <property type="match status" value="1"/>
</dbReference>
<dbReference type="CDD" id="cd10845">
    <property type="entry name" value="DSRM_RNAse_III_family"/>
    <property type="match status" value="1"/>
</dbReference>
<dbReference type="SUPFAM" id="SSF69065">
    <property type="entry name" value="RNase III domain-like"/>
    <property type="match status" value="1"/>
</dbReference>
<evidence type="ECO:0000256" key="1">
    <source>
        <dbReference type="ARBA" id="ARBA00000109"/>
    </source>
</evidence>
<name>A0A518C8M1_9BACT</name>
<feature type="region of interest" description="Disordered" evidence="10">
    <location>
        <begin position="239"/>
        <end position="265"/>
    </location>
</feature>
<comment type="catalytic activity">
    <reaction evidence="1 9">
        <text>Endonucleolytic cleavage to 5'-phosphomonoester.</text>
        <dbReference type="EC" id="3.1.26.3"/>
    </reaction>
</comment>
<evidence type="ECO:0000256" key="4">
    <source>
        <dbReference type="ARBA" id="ARBA00022664"/>
    </source>
</evidence>
<comment type="similarity">
    <text evidence="2">Belongs to the ribonuclease III family.</text>
</comment>
<organism evidence="13 14">
    <name type="scientific">Bremerella volcania</name>
    <dbReference type="NCBI Taxonomy" id="2527984"/>
    <lineage>
        <taxon>Bacteria</taxon>
        <taxon>Pseudomonadati</taxon>
        <taxon>Planctomycetota</taxon>
        <taxon>Planctomycetia</taxon>
        <taxon>Pirellulales</taxon>
        <taxon>Pirellulaceae</taxon>
        <taxon>Bremerella</taxon>
    </lineage>
</organism>
<dbReference type="GO" id="GO:0010468">
    <property type="term" value="P:regulation of gene expression"/>
    <property type="evidence" value="ECO:0007669"/>
    <property type="project" value="TreeGrafter"/>
</dbReference>
<evidence type="ECO:0000313" key="13">
    <source>
        <dbReference type="EMBL" id="QDU75578.1"/>
    </source>
</evidence>
<dbReference type="GO" id="GO:0046872">
    <property type="term" value="F:metal ion binding"/>
    <property type="evidence" value="ECO:0007669"/>
    <property type="project" value="UniProtKB-KW"/>
</dbReference>
<keyword evidence="6 9" id="KW-0255">Endonuclease</keyword>
<dbReference type="PROSITE" id="PS00517">
    <property type="entry name" value="RNASE_3_1"/>
    <property type="match status" value="1"/>
</dbReference>
<proteinExistence type="inferred from homology"/>
<dbReference type="PROSITE" id="PS50142">
    <property type="entry name" value="RNASE_3_2"/>
    <property type="match status" value="1"/>
</dbReference>
<dbReference type="PANTHER" id="PTHR11207:SF0">
    <property type="entry name" value="RIBONUCLEASE 3"/>
    <property type="match status" value="1"/>
</dbReference>
<evidence type="ECO:0000256" key="6">
    <source>
        <dbReference type="ARBA" id="ARBA00022759"/>
    </source>
</evidence>
<gene>
    <name evidence="9 13" type="primary">rnc</name>
    <name evidence="13" type="ORF">Pan97_26110</name>
</gene>
<feature type="binding site" evidence="9">
    <location>
        <position position="146"/>
    </location>
    <ligand>
        <name>Mg(2+)</name>
        <dbReference type="ChEBI" id="CHEBI:18420"/>
    </ligand>
</feature>
<dbReference type="GO" id="GO:0008033">
    <property type="term" value="P:tRNA processing"/>
    <property type="evidence" value="ECO:0007669"/>
    <property type="project" value="UniProtKB-KW"/>
</dbReference>
<keyword evidence="9" id="KW-0963">Cytoplasm</keyword>
<feature type="domain" description="DRBM" evidence="11">
    <location>
        <begin position="184"/>
        <end position="253"/>
    </location>
</feature>
<comment type="subcellular location">
    <subcellularLocation>
        <location evidence="9">Cytoplasm</location>
    </subcellularLocation>
</comment>
<feature type="active site" evidence="9">
    <location>
        <position position="146"/>
    </location>
</feature>
<dbReference type="SMART" id="SM00535">
    <property type="entry name" value="RIBOc"/>
    <property type="match status" value="1"/>
</dbReference>
<dbReference type="Pfam" id="PF14622">
    <property type="entry name" value="Ribonucleas_3_3"/>
    <property type="match status" value="1"/>
</dbReference>
<dbReference type="Pfam" id="PF00035">
    <property type="entry name" value="dsrm"/>
    <property type="match status" value="1"/>
</dbReference>
<protein>
    <recommendedName>
        <fullName evidence="9">Ribonuclease 3</fullName>
        <ecNumber evidence="9">3.1.26.3</ecNumber>
    </recommendedName>
    <alternativeName>
        <fullName evidence="9">Ribonuclease III</fullName>
        <shortName evidence="9">RNase III</shortName>
    </alternativeName>
</protein>
<evidence type="ECO:0000259" key="11">
    <source>
        <dbReference type="PROSITE" id="PS50137"/>
    </source>
</evidence>
<dbReference type="FunFam" id="1.10.1520.10:FF:000001">
    <property type="entry name" value="Ribonuclease 3"/>
    <property type="match status" value="1"/>
</dbReference>
<dbReference type="SUPFAM" id="SSF54768">
    <property type="entry name" value="dsRNA-binding domain-like"/>
    <property type="match status" value="1"/>
</dbReference>
<keyword evidence="9" id="KW-0479">Metal-binding</keyword>
<dbReference type="KEGG" id="bvo:Pan97_26110"/>
<keyword evidence="5 9" id="KW-0540">Nuclease</keyword>
<dbReference type="InterPro" id="IPR014720">
    <property type="entry name" value="dsRBD_dom"/>
</dbReference>
<dbReference type="InterPro" id="IPR011907">
    <property type="entry name" value="RNase_III"/>
</dbReference>
<evidence type="ECO:0000313" key="14">
    <source>
        <dbReference type="Proteomes" id="UP000318626"/>
    </source>
</evidence>
<feature type="domain" description="RNase III" evidence="12">
    <location>
        <begin position="33"/>
        <end position="157"/>
    </location>
</feature>
<evidence type="ECO:0000256" key="10">
    <source>
        <dbReference type="SAM" id="MobiDB-lite"/>
    </source>
</evidence>
<keyword evidence="9" id="KW-0460">Magnesium</keyword>
<evidence type="ECO:0000256" key="7">
    <source>
        <dbReference type="ARBA" id="ARBA00022801"/>
    </source>
</evidence>
<feature type="active site" evidence="9">
    <location>
        <position position="75"/>
    </location>
</feature>
<keyword evidence="9" id="KW-0819">tRNA processing</keyword>
<evidence type="ECO:0000256" key="5">
    <source>
        <dbReference type="ARBA" id="ARBA00022722"/>
    </source>
</evidence>